<proteinExistence type="predicted"/>
<name>A0A7T1WRE6_9ACTN</name>
<organism evidence="1 2">
    <name type="scientific">Streptomyces bathyalis</name>
    <dbReference type="NCBI Taxonomy" id="2710756"/>
    <lineage>
        <taxon>Bacteria</taxon>
        <taxon>Bacillati</taxon>
        <taxon>Actinomycetota</taxon>
        <taxon>Actinomycetes</taxon>
        <taxon>Kitasatosporales</taxon>
        <taxon>Streptomycetaceae</taxon>
        <taxon>Streptomyces</taxon>
    </lineage>
</organism>
<dbReference type="KEGG" id="sbat:G4Z16_06090"/>
<sequence>MLERTVPDGLRELSQQAGAACAVQGPRRGGRRRYGDREVVAAIVFVAPSV</sequence>
<evidence type="ECO:0000313" key="1">
    <source>
        <dbReference type="EMBL" id="QPP06042.1"/>
    </source>
</evidence>
<accession>A0A7T1WRE6</accession>
<dbReference type="Proteomes" id="UP000595046">
    <property type="component" value="Chromosome"/>
</dbReference>
<reference evidence="2" key="1">
    <citation type="submission" date="2020-02" db="EMBL/GenBank/DDBJ databases">
        <title>Streptomyces sp. ASO4wet.</title>
        <authorList>
            <person name="Risdian C."/>
            <person name="Landwehr W."/>
            <person name="Schupp P."/>
            <person name="Wink J."/>
        </authorList>
    </citation>
    <scope>NUCLEOTIDE SEQUENCE [LARGE SCALE GENOMIC DNA]</scope>
    <source>
        <strain evidence="2">ASO4wet</strain>
    </source>
</reference>
<dbReference type="AlphaFoldDB" id="A0A7T1WRE6"/>
<protein>
    <recommendedName>
        <fullName evidence="3">Transposase</fullName>
    </recommendedName>
</protein>
<evidence type="ECO:0008006" key="3">
    <source>
        <dbReference type="Google" id="ProtNLM"/>
    </source>
</evidence>
<gene>
    <name evidence="1" type="ORF">G4Z16_06090</name>
</gene>
<dbReference type="EMBL" id="CP048882">
    <property type="protein sequence ID" value="QPP06042.1"/>
    <property type="molecule type" value="Genomic_DNA"/>
</dbReference>
<keyword evidence="2" id="KW-1185">Reference proteome</keyword>
<evidence type="ECO:0000313" key="2">
    <source>
        <dbReference type="Proteomes" id="UP000595046"/>
    </source>
</evidence>
<dbReference type="RefSeq" id="WP_197349585.1">
    <property type="nucleotide sequence ID" value="NZ_CP048882.1"/>
</dbReference>